<dbReference type="InterPro" id="IPR003356">
    <property type="entry name" value="DNA_methylase_A-5"/>
</dbReference>
<dbReference type="InterPro" id="IPR038333">
    <property type="entry name" value="T1MK-like_N_sf"/>
</dbReference>
<dbReference type="GO" id="GO:0009307">
    <property type="term" value="P:DNA restriction-modification system"/>
    <property type="evidence" value="ECO:0007669"/>
    <property type="project" value="UniProtKB-KW"/>
</dbReference>
<protein>
    <recommendedName>
        <fullName evidence="2">site-specific DNA-methyltransferase (adenine-specific)</fullName>
        <ecNumber evidence="2">2.1.1.72</ecNumber>
    </recommendedName>
</protein>
<evidence type="ECO:0000256" key="1">
    <source>
        <dbReference type="ARBA" id="ARBA00006594"/>
    </source>
</evidence>
<dbReference type="SUPFAM" id="SSF53335">
    <property type="entry name" value="S-adenosyl-L-methionine-dependent methyltransferases"/>
    <property type="match status" value="1"/>
</dbReference>
<reference evidence="9 10" key="1">
    <citation type="journal article" date="2018" name="Nat. Biotechnol.">
        <title>A standardized bacterial taxonomy based on genome phylogeny substantially revises the tree of life.</title>
        <authorList>
            <person name="Parks D.H."/>
            <person name="Chuvochina M."/>
            <person name="Waite D.W."/>
            <person name="Rinke C."/>
            <person name="Skarshewski A."/>
            <person name="Chaumeil P.A."/>
            <person name="Hugenholtz P."/>
        </authorList>
    </citation>
    <scope>NUCLEOTIDE SEQUENCE [LARGE SCALE GENOMIC DNA]</scope>
    <source>
        <strain evidence="9">UBA9015</strain>
    </source>
</reference>
<dbReference type="PANTHER" id="PTHR42933">
    <property type="entry name" value="SLR6095 PROTEIN"/>
    <property type="match status" value="1"/>
</dbReference>
<dbReference type="InterPro" id="IPR029063">
    <property type="entry name" value="SAM-dependent_MTases_sf"/>
</dbReference>
<dbReference type="Gene3D" id="1.20.1260.30">
    <property type="match status" value="1"/>
</dbReference>
<dbReference type="PANTHER" id="PTHR42933:SF4">
    <property type="entry name" value="TYPE I RESTRICTION ENZYME ECOKI METHYLASE SUBUNIT"/>
    <property type="match status" value="1"/>
</dbReference>
<dbReference type="EC" id="2.1.1.72" evidence="2"/>
<sequence>MNEQALVAKVWNYAHVLRDDGVSYGDYLGQISFLLFLKMDKERADLLGEASALPADANWDVLAGRAGEDLERTYARILDTLSKRTDIVGTLFLKAENKIGDPAKLQRLVTLIGSETWMGLNVDVKGTIYEGLLERNAGEVKSGAGQYFTPRPLIEVITQLVDPEPDDTVHDPAVGTGGFLLAAYEHMKAKPAAKDRRVAAALRAEKLSGTDIVAEVVRLCAMNLYLHGIGGAVSPVQQRDALLDRGDRAFDVILTNPPFGKRQSFRIVREDGGIDSERQDYVRDDFTVTTGNKQLNFLQHIMSILKVGGSAAVVMPDNVLFEGGAGERLRRRLLEEFDFHTLLRLPTGIFYSQGVKANVMFFDRATPGTGVATKDLWVYDLRTNQRFTLRERPLKRADLDDFVACYGSKYGRAKRQETERFRRYGYDELVKRDKLNLDLFWLKDASATDPDTLPPPAEIAAEIVHSLETALEKFRLVAAKLK</sequence>
<evidence type="ECO:0000256" key="2">
    <source>
        <dbReference type="ARBA" id="ARBA00011900"/>
    </source>
</evidence>
<dbReference type="GO" id="GO:0009007">
    <property type="term" value="F:site-specific DNA-methyltransferase (adenine-specific) activity"/>
    <property type="evidence" value="ECO:0007669"/>
    <property type="project" value="UniProtKB-EC"/>
</dbReference>
<accession>A0A3D0W7S7</accession>
<dbReference type="Proteomes" id="UP000262699">
    <property type="component" value="Unassembled WGS sequence"/>
</dbReference>
<evidence type="ECO:0000256" key="6">
    <source>
        <dbReference type="ARBA" id="ARBA00022747"/>
    </source>
</evidence>
<keyword evidence="5" id="KW-0949">S-adenosyl-L-methionine</keyword>
<evidence type="ECO:0000259" key="8">
    <source>
        <dbReference type="Pfam" id="PF02384"/>
    </source>
</evidence>
<dbReference type="PRINTS" id="PR00507">
    <property type="entry name" value="N12N6MTFRASE"/>
</dbReference>
<dbReference type="Gene3D" id="3.40.50.150">
    <property type="entry name" value="Vaccinia Virus protein VP39"/>
    <property type="match status" value="1"/>
</dbReference>
<dbReference type="GO" id="GO:0003677">
    <property type="term" value="F:DNA binding"/>
    <property type="evidence" value="ECO:0007669"/>
    <property type="project" value="InterPro"/>
</dbReference>
<comment type="catalytic activity">
    <reaction evidence="7">
        <text>a 2'-deoxyadenosine in DNA + S-adenosyl-L-methionine = an N(6)-methyl-2'-deoxyadenosine in DNA + S-adenosyl-L-homocysteine + H(+)</text>
        <dbReference type="Rhea" id="RHEA:15197"/>
        <dbReference type="Rhea" id="RHEA-COMP:12418"/>
        <dbReference type="Rhea" id="RHEA-COMP:12419"/>
        <dbReference type="ChEBI" id="CHEBI:15378"/>
        <dbReference type="ChEBI" id="CHEBI:57856"/>
        <dbReference type="ChEBI" id="CHEBI:59789"/>
        <dbReference type="ChEBI" id="CHEBI:90615"/>
        <dbReference type="ChEBI" id="CHEBI:90616"/>
        <dbReference type="EC" id="2.1.1.72"/>
    </reaction>
</comment>
<dbReference type="GO" id="GO:0008170">
    <property type="term" value="F:N-methyltransferase activity"/>
    <property type="evidence" value="ECO:0007669"/>
    <property type="project" value="InterPro"/>
</dbReference>
<dbReference type="EMBL" id="DOYJ01000039">
    <property type="protein sequence ID" value="HCB74785.1"/>
    <property type="molecule type" value="Genomic_DNA"/>
</dbReference>
<proteinExistence type="inferred from homology"/>
<evidence type="ECO:0000256" key="4">
    <source>
        <dbReference type="ARBA" id="ARBA00022679"/>
    </source>
</evidence>
<comment type="similarity">
    <text evidence="1">Belongs to the N(4)/N(6)-methyltransferase family.</text>
</comment>
<organism evidence="9 10">
    <name type="scientific">Sphingomonas bacterium</name>
    <dbReference type="NCBI Taxonomy" id="1895847"/>
    <lineage>
        <taxon>Bacteria</taxon>
        <taxon>Pseudomonadati</taxon>
        <taxon>Pseudomonadota</taxon>
        <taxon>Alphaproteobacteria</taxon>
        <taxon>Sphingomonadales</taxon>
        <taxon>Sphingomonadaceae</taxon>
        <taxon>Sphingomonas</taxon>
    </lineage>
</organism>
<dbReference type="InterPro" id="IPR051537">
    <property type="entry name" value="DNA_Adenine_Mtase"/>
</dbReference>
<dbReference type="PROSITE" id="PS00092">
    <property type="entry name" value="N6_MTASE"/>
    <property type="match status" value="1"/>
</dbReference>
<evidence type="ECO:0000313" key="9">
    <source>
        <dbReference type="EMBL" id="HCB74785.1"/>
    </source>
</evidence>
<dbReference type="GO" id="GO:0032259">
    <property type="term" value="P:methylation"/>
    <property type="evidence" value="ECO:0007669"/>
    <property type="project" value="UniProtKB-KW"/>
</dbReference>
<keyword evidence="3 9" id="KW-0489">Methyltransferase</keyword>
<dbReference type="InterPro" id="IPR002052">
    <property type="entry name" value="DNA_methylase_N6_adenine_CS"/>
</dbReference>
<dbReference type="Pfam" id="PF02384">
    <property type="entry name" value="N6_Mtase"/>
    <property type="match status" value="1"/>
</dbReference>
<evidence type="ECO:0000256" key="5">
    <source>
        <dbReference type="ARBA" id="ARBA00022691"/>
    </source>
</evidence>
<name>A0A3D0W7S7_9SPHN</name>
<evidence type="ECO:0000256" key="3">
    <source>
        <dbReference type="ARBA" id="ARBA00022603"/>
    </source>
</evidence>
<feature type="domain" description="DNA methylase adenine-specific" evidence="8">
    <location>
        <begin position="123"/>
        <end position="423"/>
    </location>
</feature>
<keyword evidence="4 9" id="KW-0808">Transferase</keyword>
<evidence type="ECO:0000313" key="10">
    <source>
        <dbReference type="Proteomes" id="UP000262699"/>
    </source>
</evidence>
<evidence type="ECO:0000256" key="7">
    <source>
        <dbReference type="ARBA" id="ARBA00047942"/>
    </source>
</evidence>
<keyword evidence="6" id="KW-0680">Restriction system</keyword>
<dbReference type="AlphaFoldDB" id="A0A3D0W7S7"/>
<comment type="caution">
    <text evidence="9">The sequence shown here is derived from an EMBL/GenBank/DDBJ whole genome shotgun (WGS) entry which is preliminary data.</text>
</comment>
<gene>
    <name evidence="9" type="ORF">DEP91_01190</name>
</gene>